<keyword evidence="2 12" id="KW-1003">Cell membrane</keyword>
<reference evidence="16" key="1">
    <citation type="submission" date="2016-10" db="EMBL/GenBank/DDBJ databases">
        <authorList>
            <person name="Varghese N."/>
            <person name="Submissions S."/>
        </authorList>
    </citation>
    <scope>NUCLEOTIDE SEQUENCE [LARGE SCALE GENOMIC DNA]</scope>
    <source>
        <strain evidence="16">DSM 28881</strain>
    </source>
</reference>
<dbReference type="AlphaFoldDB" id="A0A1I3KUM5"/>
<dbReference type="InterPro" id="IPR022924">
    <property type="entry name" value="Cardiolipin_synthase"/>
</dbReference>
<dbReference type="CDD" id="cd09112">
    <property type="entry name" value="PLDc_CLS_2"/>
    <property type="match status" value="1"/>
</dbReference>
<dbReference type="GO" id="GO:0005886">
    <property type="term" value="C:plasma membrane"/>
    <property type="evidence" value="ECO:0007669"/>
    <property type="project" value="UniProtKB-SubCell"/>
</dbReference>
<evidence type="ECO:0000256" key="2">
    <source>
        <dbReference type="ARBA" id="ARBA00022475"/>
    </source>
</evidence>
<name>A0A1I3KUM5_9FLAO</name>
<evidence type="ECO:0000313" key="16">
    <source>
        <dbReference type="Proteomes" id="UP000199559"/>
    </source>
</evidence>
<protein>
    <recommendedName>
        <fullName evidence="12 13">Cardiolipin synthase</fullName>
        <shortName evidence="12">CL synthase</shortName>
        <ecNumber evidence="12 13">2.7.8.-</ecNumber>
    </recommendedName>
</protein>
<proteinExistence type="inferred from homology"/>
<dbReference type="SMART" id="SM00155">
    <property type="entry name" value="PLDc"/>
    <property type="match status" value="2"/>
</dbReference>
<keyword evidence="4 12" id="KW-0808">Transferase</keyword>
<dbReference type="Gene3D" id="3.30.870.10">
    <property type="entry name" value="Endonuclease Chain A"/>
    <property type="match status" value="2"/>
</dbReference>
<dbReference type="CDD" id="cd09110">
    <property type="entry name" value="PLDc_CLS_1"/>
    <property type="match status" value="1"/>
</dbReference>
<comment type="function">
    <text evidence="12">Catalyzes the reversible phosphatidyl group transfer from one phosphatidylglycerol molecule to another to form cardiolipin (CL) (diphosphatidylglycerol) and glycerol.</text>
</comment>
<accession>A0A1I3KUM5</accession>
<evidence type="ECO:0000256" key="10">
    <source>
        <dbReference type="ARBA" id="ARBA00023209"/>
    </source>
</evidence>
<comment type="subcellular location">
    <subcellularLocation>
        <location evidence="1 12">Cell membrane</location>
        <topology evidence="1 12">Multi-pass membrane protein</topology>
    </subcellularLocation>
</comment>
<dbReference type="InterPro" id="IPR027379">
    <property type="entry name" value="CLS_N"/>
</dbReference>
<dbReference type="STRING" id="1144750.SAMN05443431_102125"/>
<feature type="transmembrane region" description="Helical" evidence="12">
    <location>
        <begin position="30"/>
        <end position="50"/>
    </location>
</feature>
<evidence type="ECO:0000256" key="8">
    <source>
        <dbReference type="ARBA" id="ARBA00023098"/>
    </source>
</evidence>
<evidence type="ECO:0000256" key="11">
    <source>
        <dbReference type="ARBA" id="ARBA00023264"/>
    </source>
</evidence>
<feature type="active site" evidence="12">
    <location>
        <position position="396"/>
    </location>
</feature>
<dbReference type="RefSeq" id="WP_090837605.1">
    <property type="nucleotide sequence ID" value="NZ_FORM01000002.1"/>
</dbReference>
<sequence>MTIAIILYFLLAFFLMGKLLIYGIRPTKTLAWLLAIFTVPIGGMLFYFVLGRNRRKNKFYTLKKTKAIAEYYEKVEAYYSTLDNDKNTTIPKAIKTHIKLAKLITKGSKFTPTLGNALLPLKNGAATFKAIFQALEHAEKFIHLQYYIFEDGDLAEKFKSILIQKARTGVEIRFLYDALGSRSLSKTYINSLKKEGIEVYVFLPMTFGHLLSSVNYRNHRKIVIVDGRIGFTGGINVSDKYVIGDPVLGNWYDMHLQLKGTIVNSLQAVFAMDWSFASGTDNLLSTKYILKHTAPGQSIAQIVASGPDSDFSSVQQLYFSIINNAKDYVYITNPYIIPGEAILEAMQVAAMSGVDIRLLLSTNSDSFLVKWNVRAYFEDLLEAGVKIYLYPDGFLHSKVIISDDALTSIGTANLDIRSFEQNYEVNTLIYDSKITIDLKQDFLKDCNKSSPMNYKQHLKRPKTDRLKEGLAKVFSPVL</sequence>
<keyword evidence="8 12" id="KW-0443">Lipid metabolism</keyword>
<dbReference type="InterPro" id="IPR025202">
    <property type="entry name" value="PLD-like_dom"/>
</dbReference>
<keyword evidence="9 12" id="KW-0472">Membrane</keyword>
<keyword evidence="16" id="KW-1185">Reference proteome</keyword>
<evidence type="ECO:0000259" key="14">
    <source>
        <dbReference type="PROSITE" id="PS50035"/>
    </source>
</evidence>
<evidence type="ECO:0000256" key="3">
    <source>
        <dbReference type="ARBA" id="ARBA00022516"/>
    </source>
</evidence>
<dbReference type="SUPFAM" id="SSF56024">
    <property type="entry name" value="Phospholipase D/nuclease"/>
    <property type="match status" value="2"/>
</dbReference>
<gene>
    <name evidence="15" type="ORF">SAMN05443431_102125</name>
</gene>
<dbReference type="EMBL" id="FORM01000002">
    <property type="protein sequence ID" value="SFI76157.1"/>
    <property type="molecule type" value="Genomic_DNA"/>
</dbReference>
<feature type="active site" evidence="12">
    <location>
        <position position="403"/>
    </location>
</feature>
<evidence type="ECO:0000313" key="15">
    <source>
        <dbReference type="EMBL" id="SFI76157.1"/>
    </source>
</evidence>
<dbReference type="GO" id="GO:0008808">
    <property type="term" value="F:cardiolipin synthase activity"/>
    <property type="evidence" value="ECO:0007669"/>
    <property type="project" value="UniProtKB-UniRule"/>
</dbReference>
<dbReference type="InterPro" id="IPR030874">
    <property type="entry name" value="Cardiolipin_synth_Firmi"/>
</dbReference>
<feature type="active site" evidence="12">
    <location>
        <position position="398"/>
    </location>
</feature>
<evidence type="ECO:0000256" key="13">
    <source>
        <dbReference type="NCBIfam" id="TIGR04265"/>
    </source>
</evidence>
<feature type="active site" evidence="12">
    <location>
        <position position="226"/>
    </location>
</feature>
<feature type="active site" evidence="12">
    <location>
        <position position="219"/>
    </location>
</feature>
<feature type="domain" description="PLD phosphodiesterase" evidence="14">
    <location>
        <begin position="214"/>
        <end position="241"/>
    </location>
</feature>
<evidence type="ECO:0000256" key="7">
    <source>
        <dbReference type="ARBA" id="ARBA00022989"/>
    </source>
</evidence>
<dbReference type="PROSITE" id="PS50035">
    <property type="entry name" value="PLD"/>
    <property type="match status" value="2"/>
</dbReference>
<dbReference type="PANTHER" id="PTHR21248:SF20">
    <property type="entry name" value="CARDIOLIPIN SYNTHASE YWIE-RELATED"/>
    <property type="match status" value="1"/>
</dbReference>
<dbReference type="InterPro" id="IPR001736">
    <property type="entry name" value="PLipase_D/transphosphatidylase"/>
</dbReference>
<evidence type="ECO:0000256" key="12">
    <source>
        <dbReference type="HAMAP-Rule" id="MF_01916"/>
    </source>
</evidence>
<keyword evidence="5 12" id="KW-0812">Transmembrane</keyword>
<dbReference type="PANTHER" id="PTHR21248">
    <property type="entry name" value="CARDIOLIPIN SYNTHASE"/>
    <property type="match status" value="1"/>
</dbReference>
<evidence type="ECO:0000256" key="6">
    <source>
        <dbReference type="ARBA" id="ARBA00022737"/>
    </source>
</evidence>
<dbReference type="EC" id="2.7.8.-" evidence="12 13"/>
<keyword evidence="6" id="KW-0677">Repeat</keyword>
<keyword evidence="10 12" id="KW-0594">Phospholipid biosynthesis</keyword>
<keyword evidence="7 12" id="KW-1133">Transmembrane helix</keyword>
<feature type="transmembrane region" description="Helical" evidence="12">
    <location>
        <begin position="5"/>
        <end position="24"/>
    </location>
</feature>
<keyword evidence="11 12" id="KW-1208">Phospholipid metabolism</keyword>
<feature type="active site" evidence="12">
    <location>
        <position position="221"/>
    </location>
</feature>
<evidence type="ECO:0000256" key="5">
    <source>
        <dbReference type="ARBA" id="ARBA00022692"/>
    </source>
</evidence>
<feature type="domain" description="PLD phosphodiesterase" evidence="14">
    <location>
        <begin position="391"/>
        <end position="418"/>
    </location>
</feature>
<keyword evidence="3 12" id="KW-0444">Lipid biosynthesis</keyword>
<dbReference type="Pfam" id="PF13396">
    <property type="entry name" value="PLDc_N"/>
    <property type="match status" value="1"/>
</dbReference>
<comment type="catalytic activity">
    <reaction evidence="12">
        <text>2 a 1,2-diacyl-sn-glycero-3-phospho-(1'-sn-glycerol) = a cardiolipin + glycerol</text>
        <dbReference type="Rhea" id="RHEA:31451"/>
        <dbReference type="ChEBI" id="CHEBI:17754"/>
        <dbReference type="ChEBI" id="CHEBI:62237"/>
        <dbReference type="ChEBI" id="CHEBI:64716"/>
    </reaction>
</comment>
<organism evidence="15 16">
    <name type="scientific">Olleya namhaensis</name>
    <dbReference type="NCBI Taxonomy" id="1144750"/>
    <lineage>
        <taxon>Bacteria</taxon>
        <taxon>Pseudomonadati</taxon>
        <taxon>Bacteroidota</taxon>
        <taxon>Flavobacteriia</taxon>
        <taxon>Flavobacteriales</taxon>
        <taxon>Flavobacteriaceae</taxon>
    </lineage>
</organism>
<evidence type="ECO:0000256" key="4">
    <source>
        <dbReference type="ARBA" id="ARBA00022679"/>
    </source>
</evidence>
<evidence type="ECO:0000256" key="1">
    <source>
        <dbReference type="ARBA" id="ARBA00004651"/>
    </source>
</evidence>
<dbReference type="HAMAP" id="MF_01916">
    <property type="entry name" value="Cardiolipin_synth_Cls"/>
    <property type="match status" value="1"/>
</dbReference>
<comment type="similarity">
    <text evidence="12">Belongs to the phospholipase D family. Cardiolipin synthase subfamily.</text>
</comment>
<evidence type="ECO:0000256" key="9">
    <source>
        <dbReference type="ARBA" id="ARBA00023136"/>
    </source>
</evidence>
<dbReference type="Proteomes" id="UP000199559">
    <property type="component" value="Unassembled WGS sequence"/>
</dbReference>
<dbReference type="GO" id="GO:0032049">
    <property type="term" value="P:cardiolipin biosynthetic process"/>
    <property type="evidence" value="ECO:0007669"/>
    <property type="project" value="UniProtKB-UniRule"/>
</dbReference>
<dbReference type="Pfam" id="PF13091">
    <property type="entry name" value="PLDc_2"/>
    <property type="match status" value="2"/>
</dbReference>
<dbReference type="NCBIfam" id="TIGR04265">
    <property type="entry name" value="bac_cardiolipin"/>
    <property type="match status" value="1"/>
</dbReference>